<accession>A0A645FLL7</accession>
<reference evidence="1" key="1">
    <citation type="submission" date="2019-08" db="EMBL/GenBank/DDBJ databases">
        <authorList>
            <person name="Kucharzyk K."/>
            <person name="Murdoch R.W."/>
            <person name="Higgins S."/>
            <person name="Loffler F."/>
        </authorList>
    </citation>
    <scope>NUCLEOTIDE SEQUENCE</scope>
</reference>
<protein>
    <submittedName>
        <fullName evidence="1">Uncharacterized protein</fullName>
    </submittedName>
</protein>
<sequence>MPGGIRQYPFCNIVFKFNQQYFRLRVGKKRLLDPRKLSTIQPPHQLVVDLCLDGKRHRGIHKPTQRLHGLVPLHLAATGVIAFAHKLHQLGIAHQRADPLWPQQLEAGKAGQIRPALHADLLHLHHGIVIVGQHADAGVCFFDAGDHVGIIVAVVRLLPGQLHQCAGQFRVLGNHCFKLVRVVKICPHHRDFHHVQ</sequence>
<comment type="caution">
    <text evidence="1">The sequence shown here is derived from an EMBL/GenBank/DDBJ whole genome shotgun (WGS) entry which is preliminary data.</text>
</comment>
<dbReference type="AlphaFoldDB" id="A0A645FLL7"/>
<gene>
    <name evidence="1" type="ORF">SDC9_161893</name>
</gene>
<name>A0A645FLL7_9ZZZZ</name>
<evidence type="ECO:0000313" key="1">
    <source>
        <dbReference type="EMBL" id="MPN14566.1"/>
    </source>
</evidence>
<dbReference type="EMBL" id="VSSQ01061204">
    <property type="protein sequence ID" value="MPN14566.1"/>
    <property type="molecule type" value="Genomic_DNA"/>
</dbReference>
<proteinExistence type="predicted"/>
<organism evidence="1">
    <name type="scientific">bioreactor metagenome</name>
    <dbReference type="NCBI Taxonomy" id="1076179"/>
    <lineage>
        <taxon>unclassified sequences</taxon>
        <taxon>metagenomes</taxon>
        <taxon>ecological metagenomes</taxon>
    </lineage>
</organism>